<feature type="compositionally biased region" description="Low complexity" evidence="1">
    <location>
        <begin position="203"/>
        <end position="213"/>
    </location>
</feature>
<feature type="non-terminal residue" evidence="2">
    <location>
        <position position="1"/>
    </location>
</feature>
<feature type="compositionally biased region" description="Basic and acidic residues" evidence="1">
    <location>
        <begin position="158"/>
        <end position="172"/>
    </location>
</feature>
<feature type="compositionally biased region" description="Basic and acidic residues" evidence="1">
    <location>
        <begin position="93"/>
        <end position="104"/>
    </location>
</feature>
<feature type="compositionally biased region" description="Basic residues" evidence="1">
    <location>
        <begin position="220"/>
        <end position="236"/>
    </location>
</feature>
<feature type="compositionally biased region" description="Low complexity" evidence="1">
    <location>
        <begin position="141"/>
        <end position="155"/>
    </location>
</feature>
<evidence type="ECO:0000256" key="1">
    <source>
        <dbReference type="SAM" id="MobiDB-lite"/>
    </source>
</evidence>
<organism evidence="2">
    <name type="scientific">uncultured Solirubrobacteraceae bacterium</name>
    <dbReference type="NCBI Taxonomy" id="1162706"/>
    <lineage>
        <taxon>Bacteria</taxon>
        <taxon>Bacillati</taxon>
        <taxon>Actinomycetota</taxon>
        <taxon>Thermoleophilia</taxon>
        <taxon>Solirubrobacterales</taxon>
        <taxon>Solirubrobacteraceae</taxon>
        <taxon>environmental samples</taxon>
    </lineage>
</organism>
<accession>A0A6J4TRU8</accession>
<protein>
    <submittedName>
        <fullName evidence="2">Uncharacterized protein</fullName>
    </submittedName>
</protein>
<feature type="region of interest" description="Disordered" evidence="1">
    <location>
        <begin position="1"/>
        <end position="236"/>
    </location>
</feature>
<feature type="non-terminal residue" evidence="2">
    <location>
        <position position="236"/>
    </location>
</feature>
<dbReference type="EMBL" id="CADCVS010000476">
    <property type="protein sequence ID" value="CAA9529119.1"/>
    <property type="molecule type" value="Genomic_DNA"/>
</dbReference>
<proteinExistence type="predicted"/>
<reference evidence="2" key="1">
    <citation type="submission" date="2020-02" db="EMBL/GenBank/DDBJ databases">
        <authorList>
            <person name="Meier V. D."/>
        </authorList>
    </citation>
    <scope>NUCLEOTIDE SEQUENCE</scope>
    <source>
        <strain evidence="2">AVDCRST_MAG30</strain>
    </source>
</reference>
<evidence type="ECO:0000313" key="2">
    <source>
        <dbReference type="EMBL" id="CAA9529119.1"/>
    </source>
</evidence>
<feature type="compositionally biased region" description="Low complexity" evidence="1">
    <location>
        <begin position="109"/>
        <end position="121"/>
    </location>
</feature>
<feature type="compositionally biased region" description="Basic residues" evidence="1">
    <location>
        <begin position="190"/>
        <end position="202"/>
    </location>
</feature>
<dbReference type="AlphaFoldDB" id="A0A6J4TRU8"/>
<feature type="compositionally biased region" description="Basic residues" evidence="1">
    <location>
        <begin position="26"/>
        <end position="57"/>
    </location>
</feature>
<name>A0A6J4TRU8_9ACTN</name>
<feature type="compositionally biased region" description="Basic and acidic residues" evidence="1">
    <location>
        <begin position="8"/>
        <end position="25"/>
    </location>
</feature>
<gene>
    <name evidence="2" type="ORF">AVDCRST_MAG30-3627</name>
</gene>
<sequence length="236" mass="26783">ALRPPRPRPQEHHQGDLRLPGDPHGRRPRVLRHRRRRLRRPGRRDHRAPGRWRHRREALRVPRARGGGPHSREPAGRARLGRTRPRALLPGGHRRELRPEQEHLHGRRQGQAPGRRAGVGALPRARPAQRAGLPGGEHHGPGLLARRPQRARQGGPRAGDHRRGTPRPEHVRAARGRRLRRRPEAQGRPRQGRGARARRQGRARVAARTARAGGAAGRAGRGRRRRGPHRFGHRRV</sequence>